<organism evidence="1 2">
    <name type="scientific">Pantoea rodasii</name>
    <dbReference type="NCBI Taxonomy" id="1076549"/>
    <lineage>
        <taxon>Bacteria</taxon>
        <taxon>Pseudomonadati</taxon>
        <taxon>Pseudomonadota</taxon>
        <taxon>Gammaproteobacteria</taxon>
        <taxon>Enterobacterales</taxon>
        <taxon>Erwiniaceae</taxon>
        <taxon>Pantoea</taxon>
    </lineage>
</organism>
<dbReference type="Proteomes" id="UP000030853">
    <property type="component" value="Unassembled WGS sequence"/>
</dbReference>
<evidence type="ECO:0008006" key="3">
    <source>
        <dbReference type="Google" id="ProtNLM"/>
    </source>
</evidence>
<comment type="caution">
    <text evidence="1">The sequence shown here is derived from an EMBL/GenBank/DDBJ whole genome shotgun (WGS) entry which is preliminary data.</text>
</comment>
<sequence length="184" mass="21432">MGTLQEHNKKRTFALELAMVAIEGAFGETLPVSEIRLERLSPDLWSVVHPAWRLHHDRLHLNIDFNWLRQRNKRRDKLDVSIWCGDKLCGLFLAKLSRKRVNVALRYLESSPFNHPLQDNMISLGLIIAESFARSYGAHTVMVSQPAKGLVWRYREAGYELTDVDLSREKRGHKYRAKVLIKRM</sequence>
<evidence type="ECO:0000313" key="2">
    <source>
        <dbReference type="Proteomes" id="UP000030853"/>
    </source>
</evidence>
<accession>A0A0B1RCB0</accession>
<name>A0A0B1RCB0_9GAMM</name>
<proteinExistence type="predicted"/>
<dbReference type="RefSeq" id="WP_039328743.1">
    <property type="nucleotide sequence ID" value="NZ_JTJJ01000018.1"/>
</dbReference>
<protein>
    <recommendedName>
        <fullName evidence="3">N-acetyltransferase domain-containing protein</fullName>
    </recommendedName>
</protein>
<gene>
    <name evidence="1" type="ORF">QU24_04530</name>
</gene>
<dbReference type="AlphaFoldDB" id="A0A0B1RCB0"/>
<dbReference type="EMBL" id="JTJJ01000018">
    <property type="protein sequence ID" value="KHJ69306.1"/>
    <property type="molecule type" value="Genomic_DNA"/>
</dbReference>
<reference evidence="1 2" key="1">
    <citation type="submission" date="2014-11" db="EMBL/GenBank/DDBJ databases">
        <title>Genome sequencing of Pantoea rodasii ND03.</title>
        <authorList>
            <person name="Muhamad Yunos N.Y."/>
            <person name="Chan K.-G."/>
        </authorList>
    </citation>
    <scope>NUCLEOTIDE SEQUENCE [LARGE SCALE GENOMIC DNA]</scope>
    <source>
        <strain evidence="1 2">ND03</strain>
    </source>
</reference>
<evidence type="ECO:0000313" key="1">
    <source>
        <dbReference type="EMBL" id="KHJ69306.1"/>
    </source>
</evidence>